<evidence type="ECO:0000256" key="4">
    <source>
        <dbReference type="ARBA" id="ARBA00022679"/>
    </source>
</evidence>
<comment type="subcellular location">
    <subcellularLocation>
        <location evidence="14">Cytoplasm</location>
    </subcellularLocation>
</comment>
<dbReference type="SFLD" id="SFLDS00029">
    <property type="entry name" value="Radical_SAM"/>
    <property type="match status" value="1"/>
</dbReference>
<organism evidence="18 19">
    <name type="scientific">Candidatus Pantoea varia</name>
    <dbReference type="NCBI Taxonomy" id="1881036"/>
    <lineage>
        <taxon>Bacteria</taxon>
        <taxon>Pseudomonadati</taxon>
        <taxon>Pseudomonadota</taxon>
        <taxon>Gammaproteobacteria</taxon>
        <taxon>Enterobacterales</taxon>
        <taxon>Erwiniaceae</taxon>
        <taxon>Pantoea</taxon>
    </lineage>
</organism>
<keyword evidence="8 14" id="KW-0408">Iron</keyword>
<dbReference type="InterPro" id="IPR006463">
    <property type="entry name" value="MiaB_methiolase"/>
</dbReference>
<evidence type="ECO:0000313" key="19">
    <source>
        <dbReference type="Proteomes" id="UP000198968"/>
    </source>
</evidence>
<dbReference type="InterPro" id="IPR005839">
    <property type="entry name" value="Methylthiotransferase"/>
</dbReference>
<evidence type="ECO:0000313" key="18">
    <source>
        <dbReference type="EMBL" id="SFN57835.1"/>
    </source>
</evidence>
<dbReference type="SUPFAM" id="SSF102114">
    <property type="entry name" value="Radical SAM enzymes"/>
    <property type="match status" value="1"/>
</dbReference>
<dbReference type="Pfam" id="PF04055">
    <property type="entry name" value="Radical_SAM"/>
    <property type="match status" value="1"/>
</dbReference>
<dbReference type="Gene3D" id="3.80.30.20">
    <property type="entry name" value="tm_1862 like domain"/>
    <property type="match status" value="1"/>
</dbReference>
<dbReference type="CDD" id="cd01335">
    <property type="entry name" value="Radical_SAM"/>
    <property type="match status" value="1"/>
</dbReference>
<keyword evidence="3 14" id="KW-0963">Cytoplasm</keyword>
<dbReference type="SMART" id="SM00729">
    <property type="entry name" value="Elp3"/>
    <property type="match status" value="1"/>
</dbReference>
<evidence type="ECO:0000256" key="12">
    <source>
        <dbReference type="ARBA" id="ARBA00052380"/>
    </source>
</evidence>
<dbReference type="AlphaFoldDB" id="A0A1I5A5U7"/>
<dbReference type="SFLD" id="SFLDG01061">
    <property type="entry name" value="methylthiotransferase"/>
    <property type="match status" value="1"/>
</dbReference>
<comment type="function">
    <text evidence="1 14">Catalyzes the methylthiolation of N6-(dimethylallyl)adenosine (i(6)A), leading to the formation of 2-methylthio-N6-(dimethylallyl)adenosine (ms(2)i(6)A) at position 37 in tRNAs that read codons beginning with uridine.</text>
</comment>
<evidence type="ECO:0000256" key="10">
    <source>
        <dbReference type="ARBA" id="ARBA00033765"/>
    </source>
</evidence>
<feature type="domain" description="MTTase N-terminal" evidence="16">
    <location>
        <begin position="35"/>
        <end position="152"/>
    </location>
</feature>
<accession>A0A1I5A5U7</accession>
<dbReference type="PANTHER" id="PTHR43020">
    <property type="entry name" value="CDK5 REGULATORY SUBUNIT-ASSOCIATED PROTEIN 1"/>
    <property type="match status" value="1"/>
</dbReference>
<keyword evidence="2 14" id="KW-0004">4Fe-4S</keyword>
<dbReference type="GO" id="GO:0005829">
    <property type="term" value="C:cytosol"/>
    <property type="evidence" value="ECO:0007669"/>
    <property type="project" value="TreeGrafter"/>
</dbReference>
<reference evidence="19" key="1">
    <citation type="submission" date="2016-10" db="EMBL/GenBank/DDBJ databases">
        <authorList>
            <person name="Varghese N."/>
            <person name="Submissions S."/>
        </authorList>
    </citation>
    <scope>NUCLEOTIDE SEQUENCE [LARGE SCALE GENOMIC DNA]</scope>
    <source>
        <strain evidence="19">OV426</strain>
    </source>
</reference>
<dbReference type="EMBL" id="FOVG01000001">
    <property type="protein sequence ID" value="SFN57835.1"/>
    <property type="molecule type" value="Genomic_DNA"/>
</dbReference>
<gene>
    <name evidence="14" type="primary">miaB</name>
    <name evidence="18" type="ORF">SAMN05428971_1909</name>
</gene>
<dbReference type="GO" id="GO:0051539">
    <property type="term" value="F:4 iron, 4 sulfur cluster binding"/>
    <property type="evidence" value="ECO:0007669"/>
    <property type="project" value="UniProtKB-UniRule"/>
</dbReference>
<feature type="domain" description="TRAM" evidence="15">
    <location>
        <begin position="410"/>
        <end position="473"/>
    </location>
</feature>
<feature type="binding site" evidence="14">
    <location>
        <position position="189"/>
    </location>
    <ligand>
        <name>[4Fe-4S] cluster</name>
        <dbReference type="ChEBI" id="CHEBI:49883"/>
        <label>2</label>
        <note>4Fe-4S-S-AdoMet</note>
    </ligand>
</feature>
<dbReference type="InterPro" id="IPR002792">
    <property type="entry name" value="TRAM_dom"/>
</dbReference>
<comment type="similarity">
    <text evidence="14">Belongs to the methylthiotransferase family. MiaB subfamily.</text>
</comment>
<dbReference type="PANTHER" id="PTHR43020:SF2">
    <property type="entry name" value="MITOCHONDRIAL TRNA METHYLTHIOTRANSFERASE CDK5RAP1"/>
    <property type="match status" value="1"/>
</dbReference>
<dbReference type="PROSITE" id="PS51449">
    <property type="entry name" value="MTTASE_N"/>
    <property type="match status" value="1"/>
</dbReference>
<keyword evidence="7 14" id="KW-0479">Metal-binding</keyword>
<dbReference type="FunFam" id="3.40.50.12160:FF:000001">
    <property type="entry name" value="tRNA-2-methylthio-N(6)-dimethylallyladenosine synthase"/>
    <property type="match status" value="1"/>
</dbReference>
<feature type="binding site" evidence="14">
    <location>
        <position position="196"/>
    </location>
    <ligand>
        <name>[4Fe-4S] cluster</name>
        <dbReference type="ChEBI" id="CHEBI:49883"/>
        <label>2</label>
        <note>4Fe-4S-S-AdoMet</note>
    </ligand>
</feature>
<dbReference type="InterPro" id="IPR023404">
    <property type="entry name" value="rSAM_horseshoe"/>
</dbReference>
<keyword evidence="5 14" id="KW-0949">S-adenosyl-L-methionine</keyword>
<keyword evidence="19" id="KW-1185">Reference proteome</keyword>
<dbReference type="InterPro" id="IPR038135">
    <property type="entry name" value="Methylthiotransferase_N_sf"/>
</dbReference>
<dbReference type="NCBIfam" id="TIGR01574">
    <property type="entry name" value="miaB-methiolase"/>
    <property type="match status" value="1"/>
</dbReference>
<feature type="binding site" evidence="14">
    <location>
        <position position="115"/>
    </location>
    <ligand>
        <name>[4Fe-4S] cluster</name>
        <dbReference type="ChEBI" id="CHEBI:49883"/>
        <label>1</label>
    </ligand>
</feature>
<evidence type="ECO:0000256" key="9">
    <source>
        <dbReference type="ARBA" id="ARBA00023014"/>
    </source>
</evidence>
<dbReference type="PROSITE" id="PS50926">
    <property type="entry name" value="TRAM"/>
    <property type="match status" value="1"/>
</dbReference>
<dbReference type="NCBIfam" id="TIGR00089">
    <property type="entry name" value="MiaB/RimO family radical SAM methylthiotransferase"/>
    <property type="match status" value="1"/>
</dbReference>
<proteinExistence type="inferred from homology"/>
<evidence type="ECO:0000256" key="13">
    <source>
        <dbReference type="ARBA" id="ARBA00052587"/>
    </source>
</evidence>
<dbReference type="Pfam" id="PF00919">
    <property type="entry name" value="UPF0004"/>
    <property type="match status" value="1"/>
</dbReference>
<dbReference type="Proteomes" id="UP000198968">
    <property type="component" value="Unassembled WGS sequence"/>
</dbReference>
<comment type="cofactor">
    <cofactor evidence="14">
        <name>[4Fe-4S] cluster</name>
        <dbReference type="ChEBI" id="CHEBI:49883"/>
    </cofactor>
    <text evidence="14">Binds 2 [4Fe-4S] clusters. One cluster is coordinated with 3 cysteines and an exchangeable S-adenosyl-L-methionine.</text>
</comment>
<evidence type="ECO:0000256" key="1">
    <source>
        <dbReference type="ARBA" id="ARBA00003234"/>
    </source>
</evidence>
<dbReference type="SFLD" id="SFLDF00273">
    <property type="entry name" value="(dimethylallyl)adenosine_tRNA"/>
    <property type="match status" value="1"/>
</dbReference>
<comment type="catalytic activity">
    <reaction evidence="13">
        <text>N(6)-dimethylallyladenosine(37) in tRNA + (sulfur carrier)-SH + AH2 + 2 S-adenosyl-L-methionine = 2-methylsulfanyl-N(6)-dimethylallyladenosine(37) in tRNA + (sulfur carrier)-H + 5'-deoxyadenosine + L-methionine + A + S-adenosyl-L-homocysteine + 2 H(+)</text>
        <dbReference type="Rhea" id="RHEA:37067"/>
        <dbReference type="Rhea" id="RHEA-COMP:10375"/>
        <dbReference type="Rhea" id="RHEA-COMP:10376"/>
        <dbReference type="Rhea" id="RHEA-COMP:14737"/>
        <dbReference type="Rhea" id="RHEA-COMP:14739"/>
        <dbReference type="ChEBI" id="CHEBI:13193"/>
        <dbReference type="ChEBI" id="CHEBI:15378"/>
        <dbReference type="ChEBI" id="CHEBI:17319"/>
        <dbReference type="ChEBI" id="CHEBI:17499"/>
        <dbReference type="ChEBI" id="CHEBI:29917"/>
        <dbReference type="ChEBI" id="CHEBI:57844"/>
        <dbReference type="ChEBI" id="CHEBI:57856"/>
        <dbReference type="ChEBI" id="CHEBI:59789"/>
        <dbReference type="ChEBI" id="CHEBI:64428"/>
        <dbReference type="ChEBI" id="CHEBI:74415"/>
        <dbReference type="ChEBI" id="CHEBI:74417"/>
        <dbReference type="EC" id="2.8.4.3"/>
    </reaction>
    <physiologicalReaction direction="left-to-right" evidence="13">
        <dbReference type="Rhea" id="RHEA:37068"/>
    </physiologicalReaction>
</comment>
<dbReference type="InterPro" id="IPR058240">
    <property type="entry name" value="rSAM_sf"/>
</dbReference>
<evidence type="ECO:0000256" key="5">
    <source>
        <dbReference type="ARBA" id="ARBA00022691"/>
    </source>
</evidence>
<evidence type="ECO:0000259" key="17">
    <source>
        <dbReference type="PROSITE" id="PS51918"/>
    </source>
</evidence>
<dbReference type="Pfam" id="PF01938">
    <property type="entry name" value="TRAM"/>
    <property type="match status" value="1"/>
</dbReference>
<sequence length="506" mass="56979">MAGRKALRLVTTASKHYNTRPSLHCTESMASAMTKKLHIKTWGCQMNEYDSSKMSDLLNSTHGYTLTEVPEEADILLLNTCSIREKAQEKVFHLLGRWRKLKERNPDVIIGVGGCVASQEGDHIRQRAPCVDIVFGPQTLHRLPEMINTVRGTKSPVVDISFPEIEKFDRLPEPRAEGPTAFVSIMEGCNKYCTFCVVPYTRGEEVSRPSDDILLEIAQLAAQGVREVNLLGQNVNAYRGATFDGEICTFAELLRLVAAIDGIDRIRFTTSHPIEFTDDIIEVYRDTPELVSFLHLPIQSGSDRILTLMKRAHTALEYKSIIRKLRAARPDIEISSDFIIGFPGETQQDFEQTMKLIAEINFDVSFSFIYSARPGTPAADLPDDVSEEEKKQRLWILQDRINQQAQAISRRMVGTVQRILVEGISRKNVMEVSGRTENNRVVNFEGTPEMIGRFVDVEIVDAYTNSLRGILVRTEDEMGLRMAESPASVIARTRKENEIGVSLFQP</sequence>
<evidence type="ECO:0000256" key="6">
    <source>
        <dbReference type="ARBA" id="ARBA00022694"/>
    </source>
</evidence>
<dbReference type="InterPro" id="IPR020612">
    <property type="entry name" value="Methylthiotransferase_CS"/>
</dbReference>
<feature type="binding site" evidence="14">
    <location>
        <position position="193"/>
    </location>
    <ligand>
        <name>[4Fe-4S] cluster</name>
        <dbReference type="ChEBI" id="CHEBI:49883"/>
        <label>2</label>
        <note>4Fe-4S-S-AdoMet</note>
    </ligand>
</feature>
<dbReference type="HAMAP" id="MF_01864">
    <property type="entry name" value="tRNA_metthiotr_MiaB"/>
    <property type="match status" value="1"/>
</dbReference>
<evidence type="ECO:0000256" key="14">
    <source>
        <dbReference type="HAMAP-Rule" id="MF_01864"/>
    </source>
</evidence>
<evidence type="ECO:0000256" key="2">
    <source>
        <dbReference type="ARBA" id="ARBA00022485"/>
    </source>
</evidence>
<evidence type="ECO:0000256" key="8">
    <source>
        <dbReference type="ARBA" id="ARBA00023004"/>
    </source>
</evidence>
<evidence type="ECO:0000256" key="3">
    <source>
        <dbReference type="ARBA" id="ARBA00022490"/>
    </source>
</evidence>
<dbReference type="PROSITE" id="PS51918">
    <property type="entry name" value="RADICAL_SAM"/>
    <property type="match status" value="1"/>
</dbReference>
<evidence type="ECO:0000256" key="7">
    <source>
        <dbReference type="ARBA" id="ARBA00022723"/>
    </source>
</evidence>
<feature type="binding site" evidence="14">
    <location>
        <position position="81"/>
    </location>
    <ligand>
        <name>[4Fe-4S] cluster</name>
        <dbReference type="ChEBI" id="CHEBI:49883"/>
        <label>1</label>
    </ligand>
</feature>
<evidence type="ECO:0000256" key="11">
    <source>
        <dbReference type="ARBA" id="ARBA00050926"/>
    </source>
</evidence>
<dbReference type="FunFam" id="3.80.30.20:FF:000001">
    <property type="entry name" value="tRNA-2-methylthio-N(6)-dimethylallyladenosine synthase 2"/>
    <property type="match status" value="1"/>
</dbReference>
<dbReference type="PROSITE" id="PS01278">
    <property type="entry name" value="MTTASE_RADICAL"/>
    <property type="match status" value="1"/>
</dbReference>
<comment type="catalytic activity">
    <reaction evidence="12">
        <text>2-thio-N(6)-dimethylallyladenosine(37) in tRNA + S-adenosyl-L-methionine = 2-methylsulfanyl-N(6)-dimethylallyladenosine(37) in tRNA + S-adenosyl-L-homocysteine + H(+)</text>
        <dbReference type="Rhea" id="RHEA:37063"/>
        <dbReference type="Rhea" id="RHEA-COMP:10376"/>
        <dbReference type="Rhea" id="RHEA-COMP:10377"/>
        <dbReference type="ChEBI" id="CHEBI:15378"/>
        <dbReference type="ChEBI" id="CHEBI:57856"/>
        <dbReference type="ChEBI" id="CHEBI:59789"/>
        <dbReference type="ChEBI" id="CHEBI:74416"/>
        <dbReference type="ChEBI" id="CHEBI:74417"/>
    </reaction>
    <physiologicalReaction direction="left-to-right" evidence="12">
        <dbReference type="Rhea" id="RHEA:37064"/>
    </physiologicalReaction>
</comment>
<dbReference type="InterPro" id="IPR013848">
    <property type="entry name" value="Methylthiotransferase_N"/>
</dbReference>
<keyword evidence="4 14" id="KW-0808">Transferase</keyword>
<protein>
    <recommendedName>
        <fullName evidence="10 14">tRNA-2-methylthio-N(6)-dimethylallyladenosine synthase</fullName>
        <ecNumber evidence="10 14">2.8.4.3</ecNumber>
    </recommendedName>
    <alternativeName>
        <fullName evidence="14">(Dimethylallyl)adenosine tRNA methylthiotransferase MiaB</fullName>
    </alternativeName>
    <alternativeName>
        <fullName evidence="14">tRNA-i(6)A37 methylthiotransferase</fullName>
    </alternativeName>
</protein>
<name>A0A1I5A5U7_9GAMM</name>
<dbReference type="GO" id="GO:0035597">
    <property type="term" value="F:tRNA-2-methylthio-N(6)-dimethylallyladenosine(37) synthase activity"/>
    <property type="evidence" value="ECO:0007669"/>
    <property type="project" value="UniProtKB-EC"/>
</dbReference>
<dbReference type="EC" id="2.8.4.3" evidence="10 14"/>
<comment type="catalytic activity">
    <reaction evidence="11">
        <text>N(6)-dimethylallyladenosine(37) in tRNA + (sulfur carrier)-SH + AH2 + S-adenosyl-L-methionine = 2-thio-N(6)-dimethylallyladenosine(37) in tRNA + (sulfur carrier)-H + 5'-deoxyadenosine + L-methionine + A + H(+)</text>
        <dbReference type="Rhea" id="RHEA:36339"/>
        <dbReference type="Rhea" id="RHEA-COMP:10375"/>
        <dbReference type="Rhea" id="RHEA-COMP:10377"/>
        <dbReference type="Rhea" id="RHEA-COMP:14737"/>
        <dbReference type="Rhea" id="RHEA-COMP:14739"/>
        <dbReference type="ChEBI" id="CHEBI:13193"/>
        <dbReference type="ChEBI" id="CHEBI:15378"/>
        <dbReference type="ChEBI" id="CHEBI:17319"/>
        <dbReference type="ChEBI" id="CHEBI:17499"/>
        <dbReference type="ChEBI" id="CHEBI:29917"/>
        <dbReference type="ChEBI" id="CHEBI:57844"/>
        <dbReference type="ChEBI" id="CHEBI:59789"/>
        <dbReference type="ChEBI" id="CHEBI:64428"/>
        <dbReference type="ChEBI" id="CHEBI:74415"/>
        <dbReference type="ChEBI" id="CHEBI:74416"/>
    </reaction>
    <physiologicalReaction direction="left-to-right" evidence="11">
        <dbReference type="Rhea" id="RHEA:36340"/>
    </physiologicalReaction>
</comment>
<dbReference type="SFLD" id="SFLDG01082">
    <property type="entry name" value="B12-binding_domain_containing"/>
    <property type="match status" value="1"/>
</dbReference>
<comment type="subunit">
    <text evidence="14">Monomer.</text>
</comment>
<dbReference type="GO" id="GO:0046872">
    <property type="term" value="F:metal ion binding"/>
    <property type="evidence" value="ECO:0007669"/>
    <property type="project" value="UniProtKB-KW"/>
</dbReference>
<keyword evidence="9 14" id="KW-0411">Iron-sulfur</keyword>
<dbReference type="Gene3D" id="3.40.50.12160">
    <property type="entry name" value="Methylthiotransferase, N-terminal domain"/>
    <property type="match status" value="1"/>
</dbReference>
<keyword evidence="6 14" id="KW-0819">tRNA processing</keyword>
<feature type="domain" description="Radical SAM core" evidence="17">
    <location>
        <begin position="175"/>
        <end position="407"/>
    </location>
</feature>
<dbReference type="InterPro" id="IPR007197">
    <property type="entry name" value="rSAM"/>
</dbReference>
<dbReference type="InterPro" id="IPR006638">
    <property type="entry name" value="Elp3/MiaA/NifB-like_rSAM"/>
</dbReference>
<feature type="binding site" evidence="14">
    <location>
        <position position="44"/>
    </location>
    <ligand>
        <name>[4Fe-4S] cluster</name>
        <dbReference type="ChEBI" id="CHEBI:49883"/>
        <label>1</label>
    </ligand>
</feature>
<evidence type="ECO:0000259" key="16">
    <source>
        <dbReference type="PROSITE" id="PS51449"/>
    </source>
</evidence>
<evidence type="ECO:0000259" key="15">
    <source>
        <dbReference type="PROSITE" id="PS50926"/>
    </source>
</evidence>